<dbReference type="Proteomes" id="UP000189114">
    <property type="component" value="Unassembled WGS sequence"/>
</dbReference>
<comment type="caution">
    <text evidence="3">The sequence shown here is derived from an EMBL/GenBank/DDBJ whole genome shotgun (WGS) entry which is preliminary data.</text>
</comment>
<evidence type="ECO:0000313" key="3">
    <source>
        <dbReference type="EMBL" id="OOF76904.1"/>
    </source>
</evidence>
<proteinExistence type="predicted"/>
<sequence length="296" mass="33495">MTALFSKIFISPLYKGQILCRSHQDCDNNALTQQAFLNNLDQKLWSAAEFKSWFIDFDPVRAKATAFADSLSPAQAERAALSLISSKNPAELDRLRIDYPDQYQQLLALAQAFPSEFEEVEGFGDVSRGWVVKKIEDVIKKILVSKKYNQKTTFSESLVPVLDQGKSDIIGYHNDKAGVKVSIENPVIVFANHTCYMRLISYDFSAIQNVFAFRGEETDIYWTYLATYGKQGLTEYKGHFPDFLIKEIVVPSVELTELFGQVVKESFSKIAINDIENSFLAKTRDELLPKLLSGEV</sequence>
<dbReference type="InterPro" id="IPR044946">
    <property type="entry name" value="Restrct_endonuc_typeI_TRD_sf"/>
</dbReference>
<keyword evidence="1" id="KW-0680">Restriction system</keyword>
<name>A0A1V3KH10_9PAST</name>
<dbReference type="GO" id="GO:0009307">
    <property type="term" value="P:DNA restriction-modification system"/>
    <property type="evidence" value="ECO:0007669"/>
    <property type="project" value="UniProtKB-KW"/>
</dbReference>
<evidence type="ECO:0000256" key="1">
    <source>
        <dbReference type="ARBA" id="ARBA00022747"/>
    </source>
</evidence>
<dbReference type="Gene3D" id="3.90.220.20">
    <property type="entry name" value="DNA methylase specificity domains"/>
    <property type="match status" value="1"/>
</dbReference>
<reference evidence="4" key="1">
    <citation type="submission" date="2016-10" db="EMBL/GenBank/DDBJ databases">
        <title>Rodentibacter gen. nov. and new species.</title>
        <authorList>
            <person name="Christensen H."/>
        </authorList>
    </citation>
    <scope>NUCLEOTIDE SEQUENCE [LARGE SCALE GENOMIC DNA]</scope>
    <source>
        <strain evidence="4">Ppn152</strain>
    </source>
</reference>
<evidence type="ECO:0000256" key="2">
    <source>
        <dbReference type="ARBA" id="ARBA00023125"/>
    </source>
</evidence>
<protein>
    <recommendedName>
        <fullName evidence="5">Type I restriction modification DNA specificity domain-containing protein</fullName>
    </recommendedName>
</protein>
<dbReference type="AlphaFoldDB" id="A0A1V3KH10"/>
<gene>
    <name evidence="3" type="ORF">BKG96_09455</name>
</gene>
<dbReference type="SUPFAM" id="SSF116734">
    <property type="entry name" value="DNA methylase specificity domain"/>
    <property type="match status" value="1"/>
</dbReference>
<organism evidence="3 4">
    <name type="scientific">Rodentibacter caecimuris</name>
    <dbReference type="NCBI Taxonomy" id="1796644"/>
    <lineage>
        <taxon>Bacteria</taxon>
        <taxon>Pseudomonadati</taxon>
        <taxon>Pseudomonadota</taxon>
        <taxon>Gammaproteobacteria</taxon>
        <taxon>Pasteurellales</taxon>
        <taxon>Pasteurellaceae</taxon>
        <taxon>Rodentibacter</taxon>
    </lineage>
</organism>
<dbReference type="RefSeq" id="WP_077587254.1">
    <property type="nucleotide sequence ID" value="NZ_MLAE01000060.1"/>
</dbReference>
<keyword evidence="2" id="KW-0238">DNA-binding</keyword>
<accession>A0A1V3KH10</accession>
<evidence type="ECO:0008006" key="5">
    <source>
        <dbReference type="Google" id="ProtNLM"/>
    </source>
</evidence>
<evidence type="ECO:0000313" key="4">
    <source>
        <dbReference type="Proteomes" id="UP000189114"/>
    </source>
</evidence>
<dbReference type="GO" id="GO:0003677">
    <property type="term" value="F:DNA binding"/>
    <property type="evidence" value="ECO:0007669"/>
    <property type="project" value="UniProtKB-KW"/>
</dbReference>
<dbReference type="EMBL" id="MLAE01000060">
    <property type="protein sequence ID" value="OOF76904.1"/>
    <property type="molecule type" value="Genomic_DNA"/>
</dbReference>